<feature type="domain" description="Protein kinase" evidence="9">
    <location>
        <begin position="1529"/>
        <end position="1811"/>
    </location>
</feature>
<name>G0WFP2_NAUDC</name>
<dbReference type="RefSeq" id="XP_003671846.1">
    <property type="nucleotide sequence ID" value="XM_003671798.1"/>
</dbReference>
<accession>G0WFP2</accession>
<dbReference type="GO" id="GO:0032956">
    <property type="term" value="P:regulation of actin cytoskeleton organization"/>
    <property type="evidence" value="ECO:0007669"/>
    <property type="project" value="EnsemblFungi"/>
</dbReference>
<organism evidence="10 11">
    <name type="scientific">Naumovozyma dairenensis (strain ATCC 10597 / BCRC 20456 / CBS 421 / NBRC 0211 / NRRL Y-12639)</name>
    <name type="common">Saccharomyces dairenensis</name>
    <dbReference type="NCBI Taxonomy" id="1071378"/>
    <lineage>
        <taxon>Eukaryota</taxon>
        <taxon>Fungi</taxon>
        <taxon>Dikarya</taxon>
        <taxon>Ascomycota</taxon>
        <taxon>Saccharomycotina</taxon>
        <taxon>Saccharomycetes</taxon>
        <taxon>Saccharomycetales</taxon>
        <taxon>Saccharomycetaceae</taxon>
        <taxon>Naumovozyma</taxon>
    </lineage>
</organism>
<dbReference type="PANTHER" id="PTHR48016:SF32">
    <property type="entry name" value="MITOGEN-ACTIVATED PROTEIN KINASE KINASE KINASE 4"/>
    <property type="match status" value="1"/>
</dbReference>
<dbReference type="HOGENOM" id="CLU_001999_2_0_1"/>
<gene>
    <name evidence="10" type="primary">NDAI0I00340</name>
    <name evidence="10" type="ordered locus">NDAI_0I00340</name>
</gene>
<evidence type="ECO:0000256" key="5">
    <source>
        <dbReference type="ARBA" id="ARBA00022777"/>
    </source>
</evidence>
<dbReference type="GO" id="GO:0005935">
    <property type="term" value="C:cellular bud neck"/>
    <property type="evidence" value="ECO:0007669"/>
    <property type="project" value="EnsemblFungi"/>
</dbReference>
<feature type="binding site" evidence="7">
    <location>
        <position position="1558"/>
    </location>
    <ligand>
        <name>ATP</name>
        <dbReference type="ChEBI" id="CHEBI:30616"/>
    </ligand>
</feature>
<comment type="similarity">
    <text evidence="1">Belongs to the protein kinase superfamily. STE Ser/Thr protein kinase family. MAP kinase kinase kinase subfamily.</text>
</comment>
<dbReference type="GO" id="GO:0007234">
    <property type="term" value="P:osmosensory signaling via phosphorelay pathway"/>
    <property type="evidence" value="ECO:0007669"/>
    <property type="project" value="EnsemblFungi"/>
</dbReference>
<proteinExistence type="inferred from homology"/>
<evidence type="ECO:0000259" key="9">
    <source>
        <dbReference type="PROSITE" id="PS50011"/>
    </source>
</evidence>
<evidence type="ECO:0000313" key="11">
    <source>
        <dbReference type="Proteomes" id="UP000000689"/>
    </source>
</evidence>
<dbReference type="EMBL" id="HE580275">
    <property type="protein sequence ID" value="CCD26603.1"/>
    <property type="molecule type" value="Genomic_DNA"/>
</dbReference>
<evidence type="ECO:0000256" key="4">
    <source>
        <dbReference type="ARBA" id="ARBA00022741"/>
    </source>
</evidence>
<evidence type="ECO:0000256" key="3">
    <source>
        <dbReference type="ARBA" id="ARBA00022679"/>
    </source>
</evidence>
<reference evidence="10 11" key="1">
    <citation type="journal article" date="2011" name="Proc. Natl. Acad. Sci. U.S.A.">
        <title>Evolutionary erosion of yeast sex chromosomes by mating-type switching accidents.</title>
        <authorList>
            <person name="Gordon J.L."/>
            <person name="Armisen D."/>
            <person name="Proux-Wera E."/>
            <person name="Oheigeartaigh S.S."/>
            <person name="Byrne K.P."/>
            <person name="Wolfe K.H."/>
        </authorList>
    </citation>
    <scope>NUCLEOTIDE SEQUENCE [LARGE SCALE GENOMIC DNA]</scope>
    <source>
        <strain evidence="11">ATCC 10597 / BCRC 20456 / CBS 421 / NBRC 0211 / NRRL Y-12639</strain>
    </source>
</reference>
<dbReference type="GeneID" id="11496161"/>
<sequence>MSDQERDYFNFHTQEGTEYQFAHTNDNTNANSRVTSPGTTAEHNLTLISNNNVAHPPNSPTSLTPTTPMSPFMQSQSDLLNLNQFSLPRSPGASIAMARRPSVKRSQSTHKHHSHHPPTNISNPNLVPAPNSTYGPVSNNSSTHSSRRASLISSSNQKGKQVKQSQSQSQQLHQQLQQLSPSKLAALNSPKSSSANNNATTTTNPLSTSMRRRGSITNSDSSTGTPTFVIPPDLASLNTHRTSSISGSQHLQSIKSKSPSIVSNSSEYSTTNLLMKNPSNISTAGMSINNASTSSTVNNDRAVSNNGSTSNDIGNNTSTTNNNINGKKNSLTNTGMISSNNTPVITTPKDTVSSTSSSRSVLLASNNNNMSTSKSFRKQYILNEKNYLEKMRNNIADDDYYTRRIAPSPLLDEGEDDEDTEFDMDLKDILIDRFDTTGFNNPLLFDNTSGNEEVKMNDNDINFGTNFFTTANQNNVNKSEKNLVSMSSKYLLQRLEWLQNANPDDPQLNEIFDKIRNVTRNLAPSTPVTTTNNSSEKTANISSVSSTTINGNNNLHPNDESNSSTAVTPVTATSMVDQVPSDQYSQSKSALEFSLAAISDVQKNYIAQLSQHPLVVERFKWQAMLSNVLKGDIVRNEKTKIAKEIKKPGLNSQFSDEIWLELKAWMNGKTVEDLSKSLKVLRDSTDTLFEEILSYKIPVEISNNHDLIEEKLISLKDQYYKALTYWPNLRKMYQDKPICKSTEFINRIEAINSWLNFKSNFEIKINDLKSWVGNDELNVLTPNESSSLDKMLEENNNITPNTRSFAEQVMKEKDIETIFQKKIFFPLAPWILKSKIFFLQYEQTLNSLSLNYPNEPLELLLMFPMKLVKEIILIRLSYAKKLQNPTMMMIDQMIYDFNSYIRLSVQLKHTVTVYCSDWSFRVAIDPEFDGTVLEAIKYLFKLFNLKLLDANKKSFKTFKEPEMVLKYWDDLKNVGHYIDNAGPLISNEFNKLTIRLLHRLHAYLLEQQNSPPQFSASKDAEKWLIGVFENLGSFKRKLNRFTNVLTKAFQNSVNYKIESDKELLKALTSTGHFLIYTGGNLEQNGIYLIGSPELLGCTDEEIMKILNNSDIGCDLIPKLQIRNSLSIYNAFQNGWDPNSMIVQDADSNGVSYYYVRNELDSNTKSKRFKGRSRSRPNMEANNINNNTMNKNNNSNGHSYANRFIDEYEDSEIEMLQLESKLHSLGYIVVLYPGKPMLWEGKMFNLAEDTVVKVQDLHLKITPNTMVLMNQGSSYALEYQCDRFQQIVGSSVSFIEKRCSFDFIENDLQKINKAYFRFTYSALNNYAKVISNFQKVCPSNELLNSIFLFARDSGKNFLRTNVANYEKKSVIILLMIRLSVGWLSFLIEECNPTDQRTFRWCVPAMEFAMQMTSGYNILGLNEMQFTALKKRISACMSLLISHFDVMGARSYEAEKTTQQTRLNNMDFENDVDDDAMLELNSQFRLRAIKELEKNIRTNPRQIGKVLDDTDTGNKYLLSLASSMSNLSMRWQKRNFIGGGTFGTVFSAVNLDNGEILAVKEIRIQDSTTMKKIFPLIKEEMTVLEMLNHPNIVQYYGVEVHRDKVNIFMEYCEGGSLASLLEHGRIEDEMVTQIYTLELLEGLAYLHQAGVVHRDIKPENILLDFNGIIKYVDFGAARKIAKNGTRIPNLNKKNGAEPEVEEDADGGKVHDMMGTPMYMAPESITGPGNTGKFGSDDIWSLGCVVLEMVTGRRPWANLDNEWAIMYHVAAGHTPQLPNADEVTPAGRAFLQRCLVQDPKSRATAVELLIDPWIVEIREIAFGSNNGGSKSDVDTPIAE</sequence>
<dbReference type="SUPFAM" id="SSF56112">
    <property type="entry name" value="Protein kinase-like (PK-like)"/>
    <property type="match status" value="1"/>
</dbReference>
<dbReference type="GO" id="GO:0005524">
    <property type="term" value="F:ATP binding"/>
    <property type="evidence" value="ECO:0007669"/>
    <property type="project" value="UniProtKB-UniRule"/>
</dbReference>
<dbReference type="Gene3D" id="1.10.510.10">
    <property type="entry name" value="Transferase(Phosphotransferase) domain 1"/>
    <property type="match status" value="1"/>
</dbReference>
<dbReference type="PROSITE" id="PS00108">
    <property type="entry name" value="PROTEIN_KINASE_ST"/>
    <property type="match status" value="1"/>
</dbReference>
<evidence type="ECO:0000313" key="10">
    <source>
        <dbReference type="EMBL" id="CCD26603.1"/>
    </source>
</evidence>
<feature type="compositionally biased region" description="Polar residues" evidence="8">
    <location>
        <begin position="536"/>
        <end position="556"/>
    </location>
</feature>
<keyword evidence="2" id="KW-0723">Serine/threonine-protein kinase</keyword>
<feature type="region of interest" description="Disordered" evidence="8">
    <location>
        <begin position="1166"/>
        <end position="1195"/>
    </location>
</feature>
<feature type="region of interest" description="Disordered" evidence="8">
    <location>
        <begin position="523"/>
        <end position="566"/>
    </location>
</feature>
<dbReference type="InterPro" id="IPR000719">
    <property type="entry name" value="Prot_kinase_dom"/>
</dbReference>
<feature type="compositionally biased region" description="Low complexity" evidence="8">
    <location>
        <begin position="524"/>
        <end position="535"/>
    </location>
</feature>
<dbReference type="PROSITE" id="PS00107">
    <property type="entry name" value="PROTEIN_KINASE_ATP"/>
    <property type="match status" value="1"/>
</dbReference>
<keyword evidence="11" id="KW-1185">Reference proteome</keyword>
<keyword evidence="3" id="KW-0808">Transferase</keyword>
<feature type="compositionally biased region" description="Low complexity" evidence="8">
    <location>
        <begin position="60"/>
        <end position="71"/>
    </location>
</feature>
<dbReference type="Pfam" id="PF00069">
    <property type="entry name" value="Pkinase"/>
    <property type="match status" value="1"/>
</dbReference>
<dbReference type="GO" id="GO:0000131">
    <property type="term" value="C:incipient cellular bud site"/>
    <property type="evidence" value="ECO:0007669"/>
    <property type="project" value="EnsemblFungi"/>
</dbReference>
<feature type="region of interest" description="Disordered" evidence="8">
    <location>
        <begin position="305"/>
        <end position="357"/>
    </location>
</feature>
<feature type="compositionally biased region" description="Low complexity" evidence="8">
    <location>
        <begin position="253"/>
        <end position="265"/>
    </location>
</feature>
<evidence type="ECO:0000256" key="8">
    <source>
        <dbReference type="SAM" id="MobiDB-lite"/>
    </source>
</evidence>
<dbReference type="GO" id="GO:0038066">
    <property type="term" value="P:p38MAPK cascade"/>
    <property type="evidence" value="ECO:0007669"/>
    <property type="project" value="EnsemblFungi"/>
</dbReference>
<feature type="compositionally biased region" description="Low complexity" evidence="8">
    <location>
        <begin position="305"/>
        <end position="333"/>
    </location>
</feature>
<dbReference type="Proteomes" id="UP000000689">
    <property type="component" value="Chromosome 9"/>
</dbReference>
<dbReference type="InterPro" id="IPR050538">
    <property type="entry name" value="MAP_kinase_kinase_kinase"/>
</dbReference>
<feature type="compositionally biased region" description="Polar residues" evidence="8">
    <location>
        <begin position="236"/>
        <end position="252"/>
    </location>
</feature>
<feature type="region of interest" description="Disordered" evidence="8">
    <location>
        <begin position="50"/>
        <end position="74"/>
    </location>
</feature>
<dbReference type="InterPro" id="IPR017441">
    <property type="entry name" value="Protein_kinase_ATP_BS"/>
</dbReference>
<dbReference type="GO" id="GO:0004709">
    <property type="term" value="F:MAP kinase kinase kinase activity"/>
    <property type="evidence" value="ECO:0007669"/>
    <property type="project" value="EnsemblFungi"/>
</dbReference>
<dbReference type="eggNOG" id="KOG4645">
    <property type="taxonomic scope" value="Eukaryota"/>
</dbReference>
<dbReference type="OrthoDB" id="1043025at2759"/>
<feature type="region of interest" description="Disordered" evidence="8">
    <location>
        <begin position="86"/>
        <end position="265"/>
    </location>
</feature>
<feature type="compositionally biased region" description="Polar residues" evidence="8">
    <location>
        <begin position="120"/>
        <end position="137"/>
    </location>
</feature>
<dbReference type="KEGG" id="ndi:NDAI_0I00340"/>
<dbReference type="GO" id="GO:0005934">
    <property type="term" value="C:cellular bud tip"/>
    <property type="evidence" value="ECO:0007669"/>
    <property type="project" value="EnsemblFungi"/>
</dbReference>
<dbReference type="PROSITE" id="PS50011">
    <property type="entry name" value="PROTEIN_KINASE_DOM"/>
    <property type="match status" value="1"/>
</dbReference>
<feature type="compositionally biased region" description="Basic residues" evidence="8">
    <location>
        <begin position="101"/>
        <end position="116"/>
    </location>
</feature>
<dbReference type="GO" id="GO:0071474">
    <property type="term" value="P:cellular hyperosmotic response"/>
    <property type="evidence" value="ECO:0007669"/>
    <property type="project" value="EnsemblFungi"/>
</dbReference>
<dbReference type="GO" id="GO:0005829">
    <property type="term" value="C:cytosol"/>
    <property type="evidence" value="ECO:0007669"/>
    <property type="project" value="EnsemblFungi"/>
</dbReference>
<evidence type="ECO:0000256" key="6">
    <source>
        <dbReference type="ARBA" id="ARBA00022840"/>
    </source>
</evidence>
<dbReference type="GO" id="GO:0003779">
    <property type="term" value="F:actin binding"/>
    <property type="evidence" value="ECO:0007669"/>
    <property type="project" value="EnsemblFungi"/>
</dbReference>
<keyword evidence="6 7" id="KW-0067">ATP-binding</keyword>
<dbReference type="InterPro" id="IPR011009">
    <property type="entry name" value="Kinase-like_dom_sf"/>
</dbReference>
<evidence type="ECO:0000256" key="2">
    <source>
        <dbReference type="ARBA" id="ARBA00022527"/>
    </source>
</evidence>
<feature type="compositionally biased region" description="Low complexity" evidence="8">
    <location>
        <begin position="138"/>
        <end position="209"/>
    </location>
</feature>
<evidence type="ECO:0000256" key="1">
    <source>
        <dbReference type="ARBA" id="ARBA00006529"/>
    </source>
</evidence>
<dbReference type="CDD" id="cd06626">
    <property type="entry name" value="STKc_MEKK4"/>
    <property type="match status" value="1"/>
</dbReference>
<dbReference type="SMART" id="SM00220">
    <property type="entry name" value="S_TKc"/>
    <property type="match status" value="1"/>
</dbReference>
<dbReference type="GO" id="GO:0005938">
    <property type="term" value="C:cell cortex"/>
    <property type="evidence" value="ECO:0007669"/>
    <property type="project" value="EnsemblFungi"/>
</dbReference>
<dbReference type="PANTHER" id="PTHR48016">
    <property type="entry name" value="MAP KINASE KINASE KINASE SSK2-RELATED-RELATED"/>
    <property type="match status" value="1"/>
</dbReference>
<dbReference type="STRING" id="1071378.G0WFP2"/>
<keyword evidence="4 7" id="KW-0547">Nucleotide-binding</keyword>
<keyword evidence="5" id="KW-0418">Kinase</keyword>
<dbReference type="OMA" id="CYALEYQ"/>
<feature type="compositionally biased region" description="Polar residues" evidence="8">
    <location>
        <begin position="334"/>
        <end position="350"/>
    </location>
</feature>
<dbReference type="InterPro" id="IPR008271">
    <property type="entry name" value="Ser/Thr_kinase_AS"/>
</dbReference>
<evidence type="ECO:0000256" key="7">
    <source>
        <dbReference type="PROSITE-ProRule" id="PRU10141"/>
    </source>
</evidence>
<feature type="compositionally biased region" description="Low complexity" evidence="8">
    <location>
        <begin position="1175"/>
        <end position="1195"/>
    </location>
</feature>
<feature type="compositionally biased region" description="Polar residues" evidence="8">
    <location>
        <begin position="215"/>
        <end position="226"/>
    </location>
</feature>
<protein>
    <recommendedName>
        <fullName evidence="9">Protein kinase domain-containing protein</fullName>
    </recommendedName>
</protein>